<organism evidence="1 2">
    <name type="scientific">Entomophthora muscae</name>
    <dbReference type="NCBI Taxonomy" id="34485"/>
    <lineage>
        <taxon>Eukaryota</taxon>
        <taxon>Fungi</taxon>
        <taxon>Fungi incertae sedis</taxon>
        <taxon>Zoopagomycota</taxon>
        <taxon>Entomophthoromycotina</taxon>
        <taxon>Entomophthoromycetes</taxon>
        <taxon>Entomophthorales</taxon>
        <taxon>Entomophthoraceae</taxon>
        <taxon>Entomophthora</taxon>
    </lineage>
</organism>
<accession>A0ACC2TTS5</accession>
<evidence type="ECO:0000313" key="2">
    <source>
        <dbReference type="Proteomes" id="UP001165960"/>
    </source>
</evidence>
<comment type="caution">
    <text evidence="1">The sequence shown here is derived from an EMBL/GenBank/DDBJ whole genome shotgun (WGS) entry which is preliminary data.</text>
</comment>
<gene>
    <name evidence="1" type="ORF">DSO57_1010677</name>
</gene>
<evidence type="ECO:0000313" key="1">
    <source>
        <dbReference type="EMBL" id="KAJ9078073.1"/>
    </source>
</evidence>
<sequence length="212" mass="23525">MTRAIGAYSALPMRFGKLLLAAPAVVLENKSYNILVGTPFIREYNGIINLKVGYLSILGYRVPLIFEELVKVPRKWLKTCALEYPTGVFNLKYCTHSSNIKYPPMAFPASKGIPLLATSAVTIPPGSQAVLDSQISYELPEQTFLELYSPPFLGRNKPYFCPGILDVSHKDPVQLLVANLTTFPMTMCDETHHQLVALIMIIIGYFLIVLGS</sequence>
<dbReference type="EMBL" id="QTSX02002165">
    <property type="protein sequence ID" value="KAJ9078073.1"/>
    <property type="molecule type" value="Genomic_DNA"/>
</dbReference>
<name>A0ACC2TTS5_9FUNG</name>
<keyword evidence="2" id="KW-1185">Reference proteome</keyword>
<dbReference type="Proteomes" id="UP001165960">
    <property type="component" value="Unassembled WGS sequence"/>
</dbReference>
<proteinExistence type="predicted"/>
<protein>
    <submittedName>
        <fullName evidence="1">Uncharacterized protein</fullName>
    </submittedName>
</protein>
<reference evidence="1" key="1">
    <citation type="submission" date="2022-04" db="EMBL/GenBank/DDBJ databases">
        <title>Genome of the entomopathogenic fungus Entomophthora muscae.</title>
        <authorList>
            <person name="Elya C."/>
            <person name="Lovett B.R."/>
            <person name="Lee E."/>
            <person name="Macias A.M."/>
            <person name="Hajek A.E."/>
            <person name="De Bivort B.L."/>
            <person name="Kasson M.T."/>
            <person name="De Fine Licht H.H."/>
            <person name="Stajich J.E."/>
        </authorList>
    </citation>
    <scope>NUCLEOTIDE SEQUENCE</scope>
    <source>
        <strain evidence="1">Berkeley</strain>
    </source>
</reference>